<evidence type="ECO:0000313" key="3">
    <source>
        <dbReference type="Proteomes" id="UP001370490"/>
    </source>
</evidence>
<feature type="region of interest" description="Disordered" evidence="1">
    <location>
        <begin position="61"/>
        <end position="89"/>
    </location>
</feature>
<sequence>MSSKGVSMQATSRKLLGLLPFGVALRRIPNLTPHKLISHFNQTSSKLVVLSPTSLKSIHSSNPFHHRSSSFNVTTPQSQTCQNPNPGVHTSYDPGFYKLKMMN</sequence>
<feature type="compositionally biased region" description="Polar residues" evidence="1">
    <location>
        <begin position="61"/>
        <end position="85"/>
    </location>
</feature>
<evidence type="ECO:0000256" key="1">
    <source>
        <dbReference type="SAM" id="MobiDB-lite"/>
    </source>
</evidence>
<comment type="caution">
    <text evidence="2">The sequence shown here is derived from an EMBL/GenBank/DDBJ whole genome shotgun (WGS) entry which is preliminary data.</text>
</comment>
<gene>
    <name evidence="2" type="ORF">RJ641_019922</name>
</gene>
<accession>A0AAN8YWE7</accession>
<dbReference type="Proteomes" id="UP001370490">
    <property type="component" value="Unassembled WGS sequence"/>
</dbReference>
<reference evidence="2 3" key="1">
    <citation type="submission" date="2023-12" db="EMBL/GenBank/DDBJ databases">
        <title>A high-quality genome assembly for Dillenia turbinata (Dilleniales).</title>
        <authorList>
            <person name="Chanderbali A."/>
        </authorList>
    </citation>
    <scope>NUCLEOTIDE SEQUENCE [LARGE SCALE GENOMIC DNA]</scope>
    <source>
        <strain evidence="2">LSX21</strain>
        <tissue evidence="2">Leaf</tissue>
    </source>
</reference>
<dbReference type="EMBL" id="JBAMMX010000025">
    <property type="protein sequence ID" value="KAK6914805.1"/>
    <property type="molecule type" value="Genomic_DNA"/>
</dbReference>
<protein>
    <submittedName>
        <fullName evidence="2">Uncharacterized protein</fullName>
    </submittedName>
</protein>
<proteinExistence type="predicted"/>
<organism evidence="2 3">
    <name type="scientific">Dillenia turbinata</name>
    <dbReference type="NCBI Taxonomy" id="194707"/>
    <lineage>
        <taxon>Eukaryota</taxon>
        <taxon>Viridiplantae</taxon>
        <taxon>Streptophyta</taxon>
        <taxon>Embryophyta</taxon>
        <taxon>Tracheophyta</taxon>
        <taxon>Spermatophyta</taxon>
        <taxon>Magnoliopsida</taxon>
        <taxon>eudicotyledons</taxon>
        <taxon>Gunneridae</taxon>
        <taxon>Pentapetalae</taxon>
        <taxon>Dilleniales</taxon>
        <taxon>Dilleniaceae</taxon>
        <taxon>Dillenia</taxon>
    </lineage>
</organism>
<keyword evidence="3" id="KW-1185">Reference proteome</keyword>
<name>A0AAN8YWE7_9MAGN</name>
<evidence type="ECO:0000313" key="2">
    <source>
        <dbReference type="EMBL" id="KAK6914805.1"/>
    </source>
</evidence>
<dbReference type="AlphaFoldDB" id="A0AAN8YWE7"/>